<organism evidence="4 5">
    <name type="scientific">Roseovarius faecimaris</name>
    <dbReference type="NCBI Taxonomy" id="2494550"/>
    <lineage>
        <taxon>Bacteria</taxon>
        <taxon>Pseudomonadati</taxon>
        <taxon>Pseudomonadota</taxon>
        <taxon>Alphaproteobacteria</taxon>
        <taxon>Rhodobacterales</taxon>
        <taxon>Roseobacteraceae</taxon>
        <taxon>Roseovarius</taxon>
    </lineage>
</organism>
<dbReference type="OrthoDB" id="7843142at2"/>
<dbReference type="RefSeq" id="WP_157707831.1">
    <property type="nucleotide sequence ID" value="NZ_CP034348.1"/>
</dbReference>
<feature type="domain" description="SPOR" evidence="3">
    <location>
        <begin position="433"/>
        <end position="507"/>
    </location>
</feature>
<feature type="signal peptide" evidence="2">
    <location>
        <begin position="1"/>
        <end position="23"/>
    </location>
</feature>
<dbReference type="Gene3D" id="3.30.70.1070">
    <property type="entry name" value="Sporulation related repeat"/>
    <property type="match status" value="1"/>
</dbReference>
<evidence type="ECO:0000259" key="3">
    <source>
        <dbReference type="PROSITE" id="PS51724"/>
    </source>
</evidence>
<dbReference type="Proteomes" id="UP000428330">
    <property type="component" value="Chromosome"/>
</dbReference>
<dbReference type="InterPro" id="IPR036680">
    <property type="entry name" value="SPOR-like_sf"/>
</dbReference>
<evidence type="ECO:0000313" key="5">
    <source>
        <dbReference type="Proteomes" id="UP000428330"/>
    </source>
</evidence>
<feature type="region of interest" description="Disordered" evidence="1">
    <location>
        <begin position="391"/>
        <end position="410"/>
    </location>
</feature>
<name>A0A6I6ITP9_9RHOB</name>
<dbReference type="GO" id="GO:0042834">
    <property type="term" value="F:peptidoglycan binding"/>
    <property type="evidence" value="ECO:0007669"/>
    <property type="project" value="InterPro"/>
</dbReference>
<dbReference type="AlphaFoldDB" id="A0A6I6ITP9"/>
<sequence>MNVKRVLAIALIAMTYGGGSAQAQNVSSVQAPAEFPPASYTGRQYVDSNGCVFVRAGIDGNVTWVPRVSRNRKVICGFQPSLPGIAGQTVVAAQPAQEPVMITVEPEPAAKPAPAPAAPKPAATVSVAKSKPATKPVASTQPKVIRVTPEPQPKAQPTIVRIKPAPQPAAKPTATTVTIATAKPAPKAETMAPRQSTCRGASAISSQYLKSSLPVRCGPQATSHVTIANGNTGHKLVRTAPMPTAIVVTTGSAQTTGYAQPAPLTRAAMAPTPQTRFVPEHVYRDQQNATQGVYIPKGYKAAWDDDRLNPMRAHQTFEGKAQMELRWTNTVPRRLVEARTGKEVRYLYPDLQYPNTSYEPQIVAGVSASATEPVSRAATAMVEQPVRRASPLASRDGMENGPAKSASKPMIAGVSATVSTRASAAKPKVQASPSSATHRYVQVGLFGDPGNAKRTAQRLANAGLPARMGSSGQYKVVVAGPFATQGQLSAALQQVRAMGFGDAYLRK</sequence>
<dbReference type="EMBL" id="CP034348">
    <property type="protein sequence ID" value="QGX99151.1"/>
    <property type="molecule type" value="Genomic_DNA"/>
</dbReference>
<evidence type="ECO:0000256" key="1">
    <source>
        <dbReference type="SAM" id="MobiDB-lite"/>
    </source>
</evidence>
<evidence type="ECO:0000256" key="2">
    <source>
        <dbReference type="SAM" id="SignalP"/>
    </source>
</evidence>
<reference evidence="5" key="1">
    <citation type="submission" date="2018-12" db="EMBL/GenBank/DDBJ databases">
        <title>Complete genome sequence of Roseovarius sp. MME-070.</title>
        <authorList>
            <person name="Nam Y.-D."/>
            <person name="Kang J."/>
            <person name="Chung W.-H."/>
            <person name="Park Y.S."/>
        </authorList>
    </citation>
    <scope>NUCLEOTIDE SEQUENCE [LARGE SCALE GENOMIC DNA]</scope>
    <source>
        <strain evidence="5">MME-070</strain>
    </source>
</reference>
<protein>
    <recommendedName>
        <fullName evidence="3">SPOR domain-containing protein</fullName>
    </recommendedName>
</protein>
<keyword evidence="2" id="KW-0732">Signal</keyword>
<feature type="chain" id="PRO_5026145889" description="SPOR domain-containing protein" evidence="2">
    <location>
        <begin position="24"/>
        <end position="507"/>
    </location>
</feature>
<accession>A0A6I6ITP9</accession>
<dbReference type="PROSITE" id="PS51724">
    <property type="entry name" value="SPOR"/>
    <property type="match status" value="1"/>
</dbReference>
<dbReference type="KEGG" id="rom:EI983_13075"/>
<dbReference type="InterPro" id="IPR007730">
    <property type="entry name" value="SPOR-like_dom"/>
</dbReference>
<proteinExistence type="predicted"/>
<dbReference type="Pfam" id="PF05036">
    <property type="entry name" value="SPOR"/>
    <property type="match status" value="1"/>
</dbReference>
<feature type="region of interest" description="Disordered" evidence="1">
    <location>
        <begin position="108"/>
        <end position="140"/>
    </location>
</feature>
<feature type="compositionally biased region" description="Pro residues" evidence="1">
    <location>
        <begin position="109"/>
        <end position="119"/>
    </location>
</feature>
<evidence type="ECO:0000313" key="4">
    <source>
        <dbReference type="EMBL" id="QGX99151.1"/>
    </source>
</evidence>
<dbReference type="SUPFAM" id="SSF110997">
    <property type="entry name" value="Sporulation related repeat"/>
    <property type="match status" value="1"/>
</dbReference>
<keyword evidence="5" id="KW-1185">Reference proteome</keyword>
<gene>
    <name evidence="4" type="ORF">EI983_13075</name>
</gene>